<sequence length="652" mass="71671">MSASLPFPSLSWFAIWNRDLPRPSTATEDDETRHDVLFYHVSQTSAQERQQRRIGLAQGMVDFTRMMSRPDQAVQSVHSARQRMIFAEPEPGYWLHAAIDLPCRASRSGSNAPTVALDEGLEDEALLRGLHASYRDFKLRNGTFAKLLNSQGRATLEALLKLFYTIWLAQWNIEQSLLGSSEYLAQINALPLSSLSGAEGRSLNLTALAEHAKLREALHKLSCGRGCFALWRNRVVLLPTDQSCTPIEISALVRLLQSVAPHPLAPLDEGKTKLKAEAIAATAQESQETSKWTVPTLGLGGSLNAVGQYVPSMSTIAKVTRMGSRDASNASTPPPEASSGWIRSMSWGKGRASPAIARENGKNDESTEGPDVVEVDEAAIADALRDQKLQRRVVGEDSDDETASESSSTVANHISSRFKDSPKDSIIAEPAEVAPDDQLEPEPFKEQSIESPVELDTGEELKAAQPDIIEDDAHGRIRVHLDSASTQGTELVWQQIDYLMLGYIVSDDDEKGDLQTKQLAQELHDVLQAKERAYVERAEYDRRSCIIASGTGLSTTTRWPQKTQSWSGHKHSGQEADVISAVWDFQRLAPQVTESYVRTGSSQWVISKRHAAPDSVAIESHLFLPKQFGKESSLVDAEAEARRFGTVIAALT</sequence>
<dbReference type="Pfam" id="PF19031">
    <property type="entry name" value="Intu_longin_1"/>
    <property type="match status" value="1"/>
</dbReference>
<feature type="region of interest" description="Disordered" evidence="2">
    <location>
        <begin position="391"/>
        <end position="457"/>
    </location>
</feature>
<dbReference type="Proteomes" id="UP000009131">
    <property type="component" value="Unassembled WGS sequence"/>
</dbReference>
<evidence type="ECO:0000313" key="4">
    <source>
        <dbReference type="EMBL" id="GAA94341.1"/>
    </source>
</evidence>
<dbReference type="GO" id="GO:0016192">
    <property type="term" value="P:vesicle-mediated transport"/>
    <property type="evidence" value="ECO:0007669"/>
    <property type="project" value="InterPro"/>
</dbReference>
<comment type="similarity">
    <text evidence="1">Belongs to the CCZ1 family.</text>
</comment>
<feature type="region of interest" description="Disordered" evidence="2">
    <location>
        <begin position="321"/>
        <end position="372"/>
    </location>
</feature>
<organism evidence="4 5">
    <name type="scientific">Mixia osmundae (strain CBS 9802 / IAM 14324 / JCM 22182 / KY 12970)</name>
    <dbReference type="NCBI Taxonomy" id="764103"/>
    <lineage>
        <taxon>Eukaryota</taxon>
        <taxon>Fungi</taxon>
        <taxon>Dikarya</taxon>
        <taxon>Basidiomycota</taxon>
        <taxon>Pucciniomycotina</taxon>
        <taxon>Mixiomycetes</taxon>
        <taxon>Mixiales</taxon>
        <taxon>Mixiaceae</taxon>
        <taxon>Mixia</taxon>
    </lineage>
</organism>
<reference evidence="4 5" key="2">
    <citation type="journal article" date="2012" name="Open Biol.">
        <title>Characteristics of nucleosomes and linker DNA regions on the genome of the basidiomycete Mixia osmundae revealed by mono- and dinucleosome mapping.</title>
        <authorList>
            <person name="Nishida H."/>
            <person name="Kondo S."/>
            <person name="Matsumoto T."/>
            <person name="Suzuki Y."/>
            <person name="Yoshikawa H."/>
            <person name="Taylor T.D."/>
            <person name="Sugiyama J."/>
        </authorList>
    </citation>
    <scope>NUCLEOTIDE SEQUENCE [LARGE SCALE GENOMIC DNA]</scope>
    <source>
        <strain evidence="5">CBS 9802 / IAM 14324 / JCM 22182 / KY 12970</strain>
    </source>
</reference>
<dbReference type="AlphaFoldDB" id="G7DUT1"/>
<feature type="domain" description="CCZ1/INTU/HSP4 first Longin" evidence="3">
    <location>
        <begin position="24"/>
        <end position="142"/>
    </location>
</feature>
<dbReference type="eggNOG" id="KOG2622">
    <property type="taxonomic scope" value="Eukaryota"/>
</dbReference>
<dbReference type="InParanoid" id="G7DUT1"/>
<evidence type="ECO:0000256" key="2">
    <source>
        <dbReference type="SAM" id="MobiDB-lite"/>
    </source>
</evidence>
<gene>
    <name evidence="4" type="primary">Mo00992</name>
    <name evidence="4" type="ORF">E5Q_00992</name>
</gene>
<evidence type="ECO:0000313" key="5">
    <source>
        <dbReference type="Proteomes" id="UP000009131"/>
    </source>
</evidence>
<dbReference type="EMBL" id="BABT02000032">
    <property type="protein sequence ID" value="GAA94341.1"/>
    <property type="molecule type" value="Genomic_DNA"/>
</dbReference>
<dbReference type="InterPro" id="IPR043987">
    <property type="entry name" value="CCZ1/INTU/HSP4_longin_1"/>
</dbReference>
<reference evidence="4 5" key="1">
    <citation type="journal article" date="2011" name="J. Gen. Appl. Microbiol.">
        <title>Draft genome sequencing of the enigmatic basidiomycete Mixia osmundae.</title>
        <authorList>
            <person name="Nishida H."/>
            <person name="Nagatsuka Y."/>
            <person name="Sugiyama J."/>
        </authorList>
    </citation>
    <scope>NUCLEOTIDE SEQUENCE [LARGE SCALE GENOMIC DNA]</scope>
    <source>
        <strain evidence="5">CBS 9802 / IAM 14324 / JCM 22182 / KY 12970</strain>
    </source>
</reference>
<keyword evidence="5" id="KW-1185">Reference proteome</keyword>
<dbReference type="STRING" id="764103.G7DUT1"/>
<dbReference type="GO" id="GO:0035658">
    <property type="term" value="C:Mon1-Ccz1 complex"/>
    <property type="evidence" value="ECO:0007669"/>
    <property type="project" value="InterPro"/>
</dbReference>
<accession>G7DUT1</accession>
<dbReference type="InterPro" id="IPR013176">
    <property type="entry name" value="Ccz1"/>
</dbReference>
<dbReference type="PANTHER" id="PTHR13056">
    <property type="entry name" value="VACUOLAR FUSION PROTEIN CCZ1 HOMOLOG-RELATED"/>
    <property type="match status" value="1"/>
</dbReference>
<dbReference type="RefSeq" id="XP_014566006.1">
    <property type="nucleotide sequence ID" value="XM_014710520.1"/>
</dbReference>
<evidence type="ECO:0000259" key="3">
    <source>
        <dbReference type="Pfam" id="PF19031"/>
    </source>
</evidence>
<dbReference type="OrthoDB" id="240546at2759"/>
<dbReference type="HOGENOM" id="CLU_420381_0_0_1"/>
<evidence type="ECO:0000256" key="1">
    <source>
        <dbReference type="ARBA" id="ARBA00005352"/>
    </source>
</evidence>
<comment type="caution">
    <text evidence="4">The sequence shown here is derived from an EMBL/GenBank/DDBJ whole genome shotgun (WGS) entry which is preliminary data.</text>
</comment>
<protein>
    <recommendedName>
        <fullName evidence="3">CCZ1/INTU/HSP4 first Longin domain-containing protein</fullName>
    </recommendedName>
</protein>
<dbReference type="PANTHER" id="PTHR13056:SF0">
    <property type="entry name" value="VACUOLAR FUSION PROTEIN CCZ1 HOMOLOG-RELATED"/>
    <property type="match status" value="1"/>
</dbReference>
<proteinExistence type="inferred from homology"/>
<name>G7DUT1_MIXOS</name>